<dbReference type="InterPro" id="IPR004408">
    <property type="entry name" value="Biotin_CoA_COase_ligase"/>
</dbReference>
<keyword evidence="7" id="KW-0812">Transmembrane</keyword>
<feature type="transmembrane region" description="Helical" evidence="7">
    <location>
        <begin position="53"/>
        <end position="72"/>
    </location>
</feature>
<organism evidence="9 10">
    <name type="scientific">Nitrosomonas oligotropha</name>
    <dbReference type="NCBI Taxonomy" id="42354"/>
    <lineage>
        <taxon>Bacteria</taxon>
        <taxon>Pseudomonadati</taxon>
        <taxon>Pseudomonadota</taxon>
        <taxon>Betaproteobacteria</taxon>
        <taxon>Nitrosomonadales</taxon>
        <taxon>Nitrosomonadaceae</taxon>
        <taxon>Nitrosomonas</taxon>
    </lineage>
</organism>
<dbReference type="Pfam" id="PF02237">
    <property type="entry name" value="BPL_C"/>
    <property type="match status" value="1"/>
</dbReference>
<dbReference type="NCBIfam" id="TIGR00121">
    <property type="entry name" value="birA_ligase"/>
    <property type="match status" value="1"/>
</dbReference>
<evidence type="ECO:0000256" key="7">
    <source>
        <dbReference type="SAM" id="Phobius"/>
    </source>
</evidence>
<dbReference type="SUPFAM" id="SSF55681">
    <property type="entry name" value="Class II aaRS and biotin synthetases"/>
    <property type="match status" value="1"/>
</dbReference>
<dbReference type="PANTHER" id="PTHR12835">
    <property type="entry name" value="BIOTIN PROTEIN LIGASE"/>
    <property type="match status" value="1"/>
</dbReference>
<dbReference type="InterPro" id="IPR004143">
    <property type="entry name" value="BPL_LPL_catalytic"/>
</dbReference>
<protein>
    <recommendedName>
        <fullName evidence="5">biotin--[biotin carboxyl-carrier protein] ligase</fullName>
        <ecNumber evidence="5">6.3.4.15</ecNumber>
    </recommendedName>
</protein>
<dbReference type="Gene3D" id="2.30.30.100">
    <property type="match status" value="1"/>
</dbReference>
<evidence type="ECO:0000256" key="5">
    <source>
        <dbReference type="ARBA" id="ARBA00024227"/>
    </source>
</evidence>
<keyword evidence="3" id="KW-0067">ATP-binding</keyword>
<keyword evidence="1 9" id="KW-0436">Ligase</keyword>
<name>A0A1H8NEB8_9PROT</name>
<dbReference type="PROSITE" id="PS51733">
    <property type="entry name" value="BPL_LPL_CATALYTIC"/>
    <property type="match status" value="1"/>
</dbReference>
<dbReference type="Proteomes" id="UP000198814">
    <property type="component" value="Unassembled WGS sequence"/>
</dbReference>
<gene>
    <name evidence="9" type="ORF">SAMN05216333_10781</name>
</gene>
<evidence type="ECO:0000259" key="8">
    <source>
        <dbReference type="PROSITE" id="PS51733"/>
    </source>
</evidence>
<dbReference type="EC" id="6.3.4.15" evidence="5"/>
<evidence type="ECO:0000256" key="1">
    <source>
        <dbReference type="ARBA" id="ARBA00022598"/>
    </source>
</evidence>
<keyword evidence="2" id="KW-0547">Nucleotide-binding</keyword>
<evidence type="ECO:0000256" key="4">
    <source>
        <dbReference type="ARBA" id="ARBA00023267"/>
    </source>
</evidence>
<dbReference type="STRING" id="42354.SAMN05216333_10781"/>
<evidence type="ECO:0000256" key="6">
    <source>
        <dbReference type="ARBA" id="ARBA00047846"/>
    </source>
</evidence>
<accession>A0A1H8NEB8</accession>
<proteinExistence type="predicted"/>
<dbReference type="InterPro" id="IPR003142">
    <property type="entry name" value="BPL_C"/>
</dbReference>
<dbReference type="InterPro" id="IPR045864">
    <property type="entry name" value="aa-tRNA-synth_II/BPL/LPL"/>
</dbReference>
<dbReference type="InterPro" id="IPR008988">
    <property type="entry name" value="Transcriptional_repressor_C"/>
</dbReference>
<dbReference type="GO" id="GO:0004077">
    <property type="term" value="F:biotin--[biotin carboxyl-carrier protein] ligase activity"/>
    <property type="evidence" value="ECO:0007669"/>
    <property type="project" value="UniProtKB-EC"/>
</dbReference>
<keyword evidence="10" id="KW-1185">Reference proteome</keyword>
<dbReference type="GO" id="GO:0005737">
    <property type="term" value="C:cytoplasm"/>
    <property type="evidence" value="ECO:0007669"/>
    <property type="project" value="TreeGrafter"/>
</dbReference>
<dbReference type="CDD" id="cd16442">
    <property type="entry name" value="BPL"/>
    <property type="match status" value="1"/>
</dbReference>
<sequence length="234" mass="26296">MNRFDKSEYDNNPIVIAAAEIQLKGRGRENRKWHSGTLGNTLTFSILWRFRNGVSVLSGLSLVIGIVLVRVLRSFSDSNIYLKWPNDILHETSKLAGILVELRGKIDGPAFAVIGVGINFHLPFSIKSHIQQKVTDLLQCTGKVHDRNEIFGALLVQLYTVLTDFEKYGFSYFKDEWISYHAYQGKNVTLLFPNKQSVVGVVDDVNEDGSICLITPNGKQSYSTGNISMRLKDN</sequence>
<feature type="domain" description="BPL/LPL catalytic" evidence="8">
    <location>
        <begin position="1"/>
        <end position="166"/>
    </location>
</feature>
<dbReference type="SUPFAM" id="SSF50037">
    <property type="entry name" value="C-terminal domain of transcriptional repressors"/>
    <property type="match status" value="1"/>
</dbReference>
<evidence type="ECO:0000256" key="3">
    <source>
        <dbReference type="ARBA" id="ARBA00022840"/>
    </source>
</evidence>
<comment type="catalytic activity">
    <reaction evidence="6">
        <text>biotin + L-lysyl-[protein] + ATP = N(6)-biotinyl-L-lysyl-[protein] + AMP + diphosphate + H(+)</text>
        <dbReference type="Rhea" id="RHEA:11756"/>
        <dbReference type="Rhea" id="RHEA-COMP:9752"/>
        <dbReference type="Rhea" id="RHEA-COMP:10505"/>
        <dbReference type="ChEBI" id="CHEBI:15378"/>
        <dbReference type="ChEBI" id="CHEBI:29969"/>
        <dbReference type="ChEBI" id="CHEBI:30616"/>
        <dbReference type="ChEBI" id="CHEBI:33019"/>
        <dbReference type="ChEBI" id="CHEBI:57586"/>
        <dbReference type="ChEBI" id="CHEBI:83144"/>
        <dbReference type="ChEBI" id="CHEBI:456215"/>
        <dbReference type="EC" id="6.3.4.15"/>
    </reaction>
</comment>
<evidence type="ECO:0000313" key="9">
    <source>
        <dbReference type="EMBL" id="SEO27954.1"/>
    </source>
</evidence>
<evidence type="ECO:0000313" key="10">
    <source>
        <dbReference type="Proteomes" id="UP000198814"/>
    </source>
</evidence>
<dbReference type="GO" id="GO:0005524">
    <property type="term" value="F:ATP binding"/>
    <property type="evidence" value="ECO:0007669"/>
    <property type="project" value="UniProtKB-KW"/>
</dbReference>
<dbReference type="EMBL" id="FODO01000007">
    <property type="protein sequence ID" value="SEO27954.1"/>
    <property type="molecule type" value="Genomic_DNA"/>
</dbReference>
<dbReference type="Gene3D" id="3.30.930.10">
    <property type="entry name" value="Bira Bifunctional Protein, Domain 2"/>
    <property type="match status" value="1"/>
</dbReference>
<keyword evidence="4" id="KW-0092">Biotin</keyword>
<dbReference type="AlphaFoldDB" id="A0A1H8NEB8"/>
<keyword evidence="7" id="KW-0472">Membrane</keyword>
<evidence type="ECO:0000256" key="2">
    <source>
        <dbReference type="ARBA" id="ARBA00022741"/>
    </source>
</evidence>
<reference evidence="10" key="1">
    <citation type="submission" date="2016-10" db="EMBL/GenBank/DDBJ databases">
        <authorList>
            <person name="Varghese N."/>
            <person name="Submissions S."/>
        </authorList>
    </citation>
    <scope>NUCLEOTIDE SEQUENCE [LARGE SCALE GENOMIC DNA]</scope>
    <source>
        <strain evidence="10">Nm76</strain>
    </source>
</reference>
<dbReference type="PANTHER" id="PTHR12835:SF5">
    <property type="entry name" value="BIOTIN--PROTEIN LIGASE"/>
    <property type="match status" value="1"/>
</dbReference>
<dbReference type="Pfam" id="PF03099">
    <property type="entry name" value="BPL_LplA_LipB"/>
    <property type="match status" value="1"/>
</dbReference>
<keyword evidence="7" id="KW-1133">Transmembrane helix</keyword>